<dbReference type="EMBL" id="JADKNH010000010">
    <property type="protein sequence ID" value="MBF4694686.1"/>
    <property type="molecule type" value="Genomic_DNA"/>
</dbReference>
<reference evidence="2 3" key="1">
    <citation type="submission" date="2020-11" db="EMBL/GenBank/DDBJ databases">
        <title>Fusibacter basophilias sp. nov.</title>
        <authorList>
            <person name="Qiu D."/>
        </authorList>
    </citation>
    <scope>NUCLEOTIDE SEQUENCE [LARGE SCALE GENOMIC DNA]</scope>
    <source>
        <strain evidence="2 3">Q10-2</strain>
    </source>
</reference>
<dbReference type="Pfam" id="PF08241">
    <property type="entry name" value="Methyltransf_11"/>
    <property type="match status" value="1"/>
</dbReference>
<protein>
    <submittedName>
        <fullName evidence="2">Class I SAM-dependent methyltransferase</fullName>
    </submittedName>
</protein>
<evidence type="ECO:0000313" key="3">
    <source>
        <dbReference type="Proteomes" id="UP000614200"/>
    </source>
</evidence>
<dbReference type="GO" id="GO:0008168">
    <property type="term" value="F:methyltransferase activity"/>
    <property type="evidence" value="ECO:0007669"/>
    <property type="project" value="UniProtKB-KW"/>
</dbReference>
<keyword evidence="2" id="KW-0808">Transferase</keyword>
<dbReference type="Proteomes" id="UP000614200">
    <property type="component" value="Unassembled WGS sequence"/>
</dbReference>
<evidence type="ECO:0000259" key="1">
    <source>
        <dbReference type="Pfam" id="PF08241"/>
    </source>
</evidence>
<keyword evidence="3" id="KW-1185">Reference proteome</keyword>
<dbReference type="GO" id="GO:0032259">
    <property type="term" value="P:methylation"/>
    <property type="evidence" value="ECO:0007669"/>
    <property type="project" value="UniProtKB-KW"/>
</dbReference>
<keyword evidence="2" id="KW-0489">Methyltransferase</keyword>
<dbReference type="Gene3D" id="3.40.50.150">
    <property type="entry name" value="Vaccinia Virus protein VP39"/>
    <property type="match status" value="1"/>
</dbReference>
<evidence type="ECO:0000313" key="2">
    <source>
        <dbReference type="EMBL" id="MBF4694686.1"/>
    </source>
</evidence>
<dbReference type="RefSeq" id="WP_194702926.1">
    <property type="nucleotide sequence ID" value="NZ_JADKNH010000010.1"/>
</dbReference>
<gene>
    <name evidence="2" type="ORF">ISU02_16355</name>
</gene>
<accession>A0ABR9ZWF3</accession>
<comment type="caution">
    <text evidence="2">The sequence shown here is derived from an EMBL/GenBank/DDBJ whole genome shotgun (WGS) entry which is preliminary data.</text>
</comment>
<proteinExistence type="predicted"/>
<organism evidence="2 3">
    <name type="scientific">Fusibacter ferrireducens</name>
    <dbReference type="NCBI Taxonomy" id="2785058"/>
    <lineage>
        <taxon>Bacteria</taxon>
        <taxon>Bacillati</taxon>
        <taxon>Bacillota</taxon>
        <taxon>Clostridia</taxon>
        <taxon>Eubacteriales</taxon>
        <taxon>Eubacteriales Family XII. Incertae Sedis</taxon>
        <taxon>Fusibacter</taxon>
    </lineage>
</organism>
<dbReference type="CDD" id="cd02440">
    <property type="entry name" value="AdoMet_MTases"/>
    <property type="match status" value="1"/>
</dbReference>
<name>A0ABR9ZWF3_9FIRM</name>
<dbReference type="InterPro" id="IPR029063">
    <property type="entry name" value="SAM-dependent_MTases_sf"/>
</dbReference>
<sequence length="207" mass="23985">MSNQKVWNFWAPRYKKLWVQKVSLKPTRMKVLDLMEKSFNDKVIGSYIDIGCGVGELIEQIESNFITEHSYGLDYSKTMIEVASKLDLKTKWYCEDVHAFETENRVDLVLCTHSFPYYKDQKYVLSKFRTLLKSDGKLLIAFASKNSFYDALCLAGVKFTTGQAIYPSVSAFIELASEAFNPLSTTRIKAKWYMPSIYLFEMEPKHD</sequence>
<dbReference type="PANTHER" id="PTHR43861">
    <property type="entry name" value="TRANS-ACONITATE 2-METHYLTRANSFERASE-RELATED"/>
    <property type="match status" value="1"/>
</dbReference>
<dbReference type="SUPFAM" id="SSF53335">
    <property type="entry name" value="S-adenosyl-L-methionine-dependent methyltransferases"/>
    <property type="match status" value="1"/>
</dbReference>
<dbReference type="InterPro" id="IPR013216">
    <property type="entry name" value="Methyltransf_11"/>
</dbReference>
<feature type="domain" description="Methyltransferase type 11" evidence="1">
    <location>
        <begin position="48"/>
        <end position="140"/>
    </location>
</feature>